<dbReference type="RefSeq" id="WP_129746897.1">
    <property type="nucleotide sequence ID" value="NZ_JUIV01000005.1"/>
</dbReference>
<reference evidence="1 2" key="1">
    <citation type="submission" date="2014-12" db="EMBL/GenBank/DDBJ databases">
        <title>Genome sequence of Flavobacterium anhuiense RCM74.</title>
        <authorList>
            <person name="Kim J.F."/>
            <person name="Song J.Y."/>
            <person name="Kwak M.-J."/>
            <person name="Lee S.-W."/>
        </authorList>
    </citation>
    <scope>NUCLEOTIDE SEQUENCE [LARGE SCALE GENOMIC DNA]</scope>
    <source>
        <strain evidence="1 2">RCM74</strain>
    </source>
</reference>
<dbReference type="EMBL" id="JUIV01000005">
    <property type="protein sequence ID" value="RYJ39140.1"/>
    <property type="molecule type" value="Genomic_DNA"/>
</dbReference>
<protein>
    <submittedName>
        <fullName evidence="1">Uncharacterized protein</fullName>
    </submittedName>
</protein>
<comment type="caution">
    <text evidence="1">The sequence shown here is derived from an EMBL/GenBank/DDBJ whole genome shotgun (WGS) entry which is preliminary data.</text>
</comment>
<evidence type="ECO:0000313" key="2">
    <source>
        <dbReference type="Proteomes" id="UP000290433"/>
    </source>
</evidence>
<name>A0A444VZR7_9FLAO</name>
<proteinExistence type="predicted"/>
<dbReference type="AlphaFoldDB" id="A0A444VZR7"/>
<evidence type="ECO:0000313" key="1">
    <source>
        <dbReference type="EMBL" id="RYJ39140.1"/>
    </source>
</evidence>
<organism evidence="1 2">
    <name type="scientific">Flavobacterium anhuiense</name>
    <dbReference type="NCBI Taxonomy" id="459526"/>
    <lineage>
        <taxon>Bacteria</taxon>
        <taxon>Pseudomonadati</taxon>
        <taxon>Bacteroidota</taxon>
        <taxon>Flavobacteriia</taxon>
        <taxon>Flavobacteriales</taxon>
        <taxon>Flavobacteriaceae</taxon>
        <taxon>Flavobacterium</taxon>
    </lineage>
</organism>
<gene>
    <name evidence="1" type="ORF">NU08_1978</name>
</gene>
<sequence length="150" mass="18187">MKKLSILLFLLFHLITYSQKTTSHKNIGVIFSKDYDSYLFDNSERFTPTSNEIKELEFLLNKNIKAINTNKLTPLIHKNLDKYNRQYIGFFNEKGERIIYINFLWRENYTSEKKWKTEWYDVEDGGSYYWNIKYNLVNKTFFDFRVNTLG</sequence>
<dbReference type="Proteomes" id="UP000290433">
    <property type="component" value="Unassembled WGS sequence"/>
</dbReference>
<accession>A0A444VZR7</accession>
<dbReference type="OrthoDB" id="4301792at2"/>